<evidence type="ECO:0000259" key="17">
    <source>
        <dbReference type="PROSITE" id="PS50865"/>
    </source>
</evidence>
<organism evidence="18 19">
    <name type="scientific">Smittium simulii</name>
    <dbReference type="NCBI Taxonomy" id="133385"/>
    <lineage>
        <taxon>Eukaryota</taxon>
        <taxon>Fungi</taxon>
        <taxon>Fungi incertae sedis</taxon>
        <taxon>Zoopagomycota</taxon>
        <taxon>Kickxellomycotina</taxon>
        <taxon>Harpellomycetes</taxon>
        <taxon>Harpellales</taxon>
        <taxon>Legeriomycetaceae</taxon>
        <taxon>Smittium</taxon>
    </lineage>
</organism>
<gene>
    <name evidence="18" type="ORF">BB561_006676</name>
</gene>
<keyword evidence="12 16" id="KW-0472">Membrane</keyword>
<evidence type="ECO:0000256" key="15">
    <source>
        <dbReference type="SAM" id="MobiDB-lite"/>
    </source>
</evidence>
<dbReference type="SUPFAM" id="SSF47157">
    <property type="entry name" value="Mitochondrial import receptor subunit Tom20"/>
    <property type="match status" value="1"/>
</dbReference>
<evidence type="ECO:0000256" key="7">
    <source>
        <dbReference type="ARBA" id="ARBA00022787"/>
    </source>
</evidence>
<evidence type="ECO:0000256" key="5">
    <source>
        <dbReference type="ARBA" id="ARBA00022723"/>
    </source>
</evidence>
<evidence type="ECO:0000256" key="12">
    <source>
        <dbReference type="ARBA" id="ARBA00023136"/>
    </source>
</evidence>
<comment type="caution">
    <text evidence="18">The sequence shown here is derived from an EMBL/GenBank/DDBJ whole genome shotgun (WGS) entry which is preliminary data.</text>
</comment>
<sequence length="730" mass="81160">MKVSTIALLTTLGIVGAGCGYLAYFDYKRRNDPKFRRKLKKDRKKALEKAREASKKTEATIEDKALELIDSLKDTKLPVSPQDKEKFFMSQISNGEILATKGPVEFDNAAKCFYQALKVYPNPIELIMIYQKTIPEQLFALIMAMMNSEVNVRKNKYYEIFPPPSMNVESLPSTKKTSESSLDSSATETDAKTDTKTGTKPEKKSKDEKDPVRGLFASKDFKKGDIICSESPLVAVIYPEYSNDHVCNHCFKFIKEDINISSISKDTTASSEIESEPTASEPQVDENQNKADQPIIVHDDTNTENQEQSSTQKTAESLIESVDSVEKSISESVVIVDEKLSISSDEKSEKLPLSNDSNTSNKVNASPVEATEESSDISEESEAVLENSDELITISEADPETPVLAEIKDNTEDSAEVKSETESASDSITNQNAESSENIVEEKISTLDNKEDSIDSAAVEKEKSANDELLKSLLSIVNKPDSSNTEKEQQIYTCTKCNSAVYCSKKCMESAWGCEHQYLCSPTENDESSKFAQHCKDISSLAPDFVAKLFGTIIEIERKKEMATLLGIAASDSITGYLYEAEGSSDYTAWEHLERLRDDPSISKDDDKLSLEKINSLLGNKVEGLADFISLDRYSDMKSKLLANSYAIQKKTSDAQINKFETFAKDKIRNQNSEDSMTVGYGLYLMSSYLLNSIDSNTSIQFLGDNFELSLVATKDINKGDELFANYEYV</sequence>
<keyword evidence="6 13" id="KW-0863">Zinc-finger</keyword>
<dbReference type="AlphaFoldDB" id="A0A2T9Y2J3"/>
<evidence type="ECO:0000256" key="16">
    <source>
        <dbReference type="SAM" id="Phobius"/>
    </source>
</evidence>
<evidence type="ECO:0000256" key="14">
    <source>
        <dbReference type="SAM" id="Coils"/>
    </source>
</evidence>
<evidence type="ECO:0000256" key="1">
    <source>
        <dbReference type="ARBA" id="ARBA00004572"/>
    </source>
</evidence>
<evidence type="ECO:0000256" key="6">
    <source>
        <dbReference type="ARBA" id="ARBA00022771"/>
    </source>
</evidence>
<dbReference type="PANTHER" id="PTHR12430">
    <property type="entry name" value="MITOCHONDRIAL IMPORT RECEPTOR SUBUNIT TOM20"/>
    <property type="match status" value="1"/>
</dbReference>
<dbReference type="Pfam" id="PF01753">
    <property type="entry name" value="zf-MYND"/>
    <property type="match status" value="1"/>
</dbReference>
<dbReference type="InterPro" id="IPR002893">
    <property type="entry name" value="Znf_MYND"/>
</dbReference>
<keyword evidence="9" id="KW-0653">Protein transport</keyword>
<feature type="region of interest" description="Disordered" evidence="15">
    <location>
        <begin position="267"/>
        <end position="291"/>
    </location>
</feature>
<dbReference type="PANTHER" id="PTHR12430:SF0">
    <property type="entry name" value="TRANSLOCASE OF OUTER MITOCHONDRIAL MEMBRANE 20"/>
    <property type="match status" value="1"/>
</dbReference>
<comment type="subcellular location">
    <subcellularLocation>
        <location evidence="1">Mitochondrion outer membrane</location>
        <topology evidence="1">Single-pass membrane protein</topology>
    </subcellularLocation>
</comment>
<dbReference type="GO" id="GO:0008320">
    <property type="term" value="F:protein transmembrane transporter activity"/>
    <property type="evidence" value="ECO:0007669"/>
    <property type="project" value="TreeGrafter"/>
</dbReference>
<evidence type="ECO:0000256" key="2">
    <source>
        <dbReference type="ARBA" id="ARBA00005792"/>
    </source>
</evidence>
<dbReference type="GO" id="GO:0016031">
    <property type="term" value="P:tRNA import into mitochondrion"/>
    <property type="evidence" value="ECO:0007669"/>
    <property type="project" value="TreeGrafter"/>
</dbReference>
<dbReference type="Gene3D" id="2.170.270.10">
    <property type="entry name" value="SET domain"/>
    <property type="match status" value="1"/>
</dbReference>
<dbReference type="SUPFAM" id="SSF82199">
    <property type="entry name" value="SET domain"/>
    <property type="match status" value="1"/>
</dbReference>
<name>A0A2T9Y2J3_9FUNG</name>
<dbReference type="InterPro" id="IPR046341">
    <property type="entry name" value="SET_dom_sf"/>
</dbReference>
<dbReference type="PROSITE" id="PS50865">
    <property type="entry name" value="ZF_MYND_2"/>
    <property type="match status" value="1"/>
</dbReference>
<dbReference type="PROSITE" id="PS51257">
    <property type="entry name" value="PROKAR_LIPOPROTEIN"/>
    <property type="match status" value="1"/>
</dbReference>
<comment type="similarity">
    <text evidence="2">Belongs to the Tom20 family.</text>
</comment>
<evidence type="ECO:0000256" key="13">
    <source>
        <dbReference type="PROSITE-ProRule" id="PRU00134"/>
    </source>
</evidence>
<keyword evidence="3" id="KW-0813">Transport</keyword>
<evidence type="ECO:0000256" key="10">
    <source>
        <dbReference type="ARBA" id="ARBA00022989"/>
    </source>
</evidence>
<evidence type="ECO:0000256" key="8">
    <source>
        <dbReference type="ARBA" id="ARBA00022833"/>
    </source>
</evidence>
<dbReference type="GO" id="GO:0005742">
    <property type="term" value="C:mitochondrial outer membrane translocase complex"/>
    <property type="evidence" value="ECO:0007669"/>
    <property type="project" value="InterPro"/>
</dbReference>
<feature type="domain" description="MYND-type" evidence="17">
    <location>
        <begin position="482"/>
        <end position="520"/>
    </location>
</feature>
<feature type="transmembrane region" description="Helical" evidence="16">
    <location>
        <begin position="6"/>
        <end position="27"/>
    </location>
</feature>
<dbReference type="InterPro" id="IPR002056">
    <property type="entry name" value="MAS20"/>
</dbReference>
<dbReference type="Gene3D" id="1.20.960.10">
    <property type="entry name" value="Mitochondrial outer membrane translocase complex, subunit Tom20 domain"/>
    <property type="match status" value="1"/>
</dbReference>
<dbReference type="SUPFAM" id="SSF144232">
    <property type="entry name" value="HIT/MYND zinc finger-like"/>
    <property type="match status" value="1"/>
</dbReference>
<evidence type="ECO:0000313" key="18">
    <source>
        <dbReference type="EMBL" id="PVU86533.1"/>
    </source>
</evidence>
<keyword evidence="19" id="KW-1185">Reference proteome</keyword>
<evidence type="ECO:0000256" key="9">
    <source>
        <dbReference type="ARBA" id="ARBA00022927"/>
    </source>
</evidence>
<keyword evidence="7" id="KW-1000">Mitochondrion outer membrane</keyword>
<protein>
    <recommendedName>
        <fullName evidence="17">MYND-type domain-containing protein</fullName>
    </recommendedName>
</protein>
<accession>A0A2T9Y2J3</accession>
<keyword evidence="5" id="KW-0479">Metal-binding</keyword>
<evidence type="ECO:0000256" key="11">
    <source>
        <dbReference type="ARBA" id="ARBA00023128"/>
    </source>
</evidence>
<dbReference type="EMBL" id="MBFR01000655">
    <property type="protein sequence ID" value="PVU86533.1"/>
    <property type="molecule type" value="Genomic_DNA"/>
</dbReference>
<dbReference type="InterPro" id="IPR023392">
    <property type="entry name" value="Tom20_dom_sf"/>
</dbReference>
<feature type="compositionally biased region" description="Basic and acidic residues" evidence="15">
    <location>
        <begin position="406"/>
        <end position="421"/>
    </location>
</feature>
<feature type="compositionally biased region" description="Polar residues" evidence="15">
    <location>
        <begin position="267"/>
        <end position="281"/>
    </location>
</feature>
<dbReference type="GO" id="GO:0030943">
    <property type="term" value="F:mitochondrion targeting sequence binding"/>
    <property type="evidence" value="ECO:0007669"/>
    <property type="project" value="TreeGrafter"/>
</dbReference>
<dbReference type="GO" id="GO:0030150">
    <property type="term" value="P:protein import into mitochondrial matrix"/>
    <property type="evidence" value="ECO:0007669"/>
    <property type="project" value="TreeGrafter"/>
</dbReference>
<feature type="compositionally biased region" description="Basic and acidic residues" evidence="15">
    <location>
        <begin position="189"/>
        <end position="211"/>
    </location>
</feature>
<dbReference type="GO" id="GO:0008270">
    <property type="term" value="F:zinc ion binding"/>
    <property type="evidence" value="ECO:0007669"/>
    <property type="project" value="UniProtKB-KW"/>
</dbReference>
<dbReference type="Proteomes" id="UP000245383">
    <property type="component" value="Unassembled WGS sequence"/>
</dbReference>
<dbReference type="Pfam" id="PF02064">
    <property type="entry name" value="MAS20"/>
    <property type="match status" value="1"/>
</dbReference>
<evidence type="ECO:0000256" key="3">
    <source>
        <dbReference type="ARBA" id="ARBA00022448"/>
    </source>
</evidence>
<feature type="compositionally biased region" description="Polar residues" evidence="15">
    <location>
        <begin position="422"/>
        <end position="438"/>
    </location>
</feature>
<keyword evidence="8" id="KW-0862">Zinc</keyword>
<feature type="compositionally biased region" description="Acidic residues" evidence="15">
    <location>
        <begin position="370"/>
        <end position="389"/>
    </location>
</feature>
<proteinExistence type="inferred from homology"/>
<feature type="compositionally biased region" description="Polar residues" evidence="15">
    <location>
        <begin position="354"/>
        <end position="364"/>
    </location>
</feature>
<dbReference type="PRINTS" id="PR00351">
    <property type="entry name" value="OM20RECEPTOR"/>
</dbReference>
<dbReference type="STRING" id="133385.A0A2T9Y2J3"/>
<keyword evidence="10 16" id="KW-1133">Transmembrane helix</keyword>
<keyword evidence="14" id="KW-0175">Coiled coil</keyword>
<keyword evidence="11" id="KW-0496">Mitochondrion</keyword>
<feature type="region of interest" description="Disordered" evidence="15">
    <location>
        <begin position="169"/>
        <end position="211"/>
    </location>
</feature>
<feature type="coiled-coil region" evidence="14">
    <location>
        <begin position="36"/>
        <end position="67"/>
    </location>
</feature>
<dbReference type="OrthoDB" id="2154253at2759"/>
<feature type="compositionally biased region" description="Polar residues" evidence="15">
    <location>
        <begin position="169"/>
        <end position="182"/>
    </location>
</feature>
<evidence type="ECO:0000313" key="19">
    <source>
        <dbReference type="Proteomes" id="UP000245383"/>
    </source>
</evidence>
<keyword evidence="4 16" id="KW-0812">Transmembrane</keyword>
<evidence type="ECO:0000256" key="4">
    <source>
        <dbReference type="ARBA" id="ARBA00022692"/>
    </source>
</evidence>
<feature type="region of interest" description="Disordered" evidence="15">
    <location>
        <begin position="343"/>
        <end position="438"/>
    </location>
</feature>
<dbReference type="GO" id="GO:0006605">
    <property type="term" value="P:protein targeting"/>
    <property type="evidence" value="ECO:0007669"/>
    <property type="project" value="InterPro"/>
</dbReference>
<dbReference type="GO" id="GO:0006886">
    <property type="term" value="P:intracellular protein transport"/>
    <property type="evidence" value="ECO:0007669"/>
    <property type="project" value="InterPro"/>
</dbReference>
<reference evidence="18 19" key="1">
    <citation type="journal article" date="2018" name="MBio">
        <title>Comparative Genomics Reveals the Core Gene Toolbox for the Fungus-Insect Symbiosis.</title>
        <authorList>
            <person name="Wang Y."/>
            <person name="Stata M."/>
            <person name="Wang W."/>
            <person name="Stajich J.E."/>
            <person name="White M.M."/>
            <person name="Moncalvo J.M."/>
        </authorList>
    </citation>
    <scope>NUCLEOTIDE SEQUENCE [LARGE SCALE GENOMIC DNA]</scope>
    <source>
        <strain evidence="18 19">SWE-8-4</strain>
    </source>
</reference>